<reference evidence="4" key="1">
    <citation type="journal article" date="2020" name="bioRxiv">
        <title>A rank-normalized archaeal taxonomy based on genome phylogeny resolves widespread incomplete and uneven classifications.</title>
        <authorList>
            <person name="Rinke C."/>
            <person name="Chuvochina M."/>
            <person name="Mussig A.J."/>
            <person name="Chaumeil P.-A."/>
            <person name="Waite D.W."/>
            <person name="Whitman W.B."/>
            <person name="Parks D.H."/>
            <person name="Hugenholtz P."/>
        </authorList>
    </citation>
    <scope>NUCLEOTIDE SEQUENCE [LARGE SCALE GENOMIC DNA]</scope>
</reference>
<dbReference type="Pfam" id="PF13473">
    <property type="entry name" value="Cupredoxin_1"/>
    <property type="match status" value="1"/>
</dbReference>
<dbReference type="AlphaFoldDB" id="A0A7J4JFX1"/>
<sequence>MEPKIVQPVDPTPKRPWNPRKTPPPAAVPEPAPTNVETGKPPAAEPPPEETPAPAPVEEEPSVEPAAEEGKPKLRPKEITLYMAAWSYNPKEITVVQGDLVRLNLKSNSNGYGDGIGFKVEGLPVTALVKKGETKTVEFVAESAGTFVFTCGTPCGPGHIADMMGKIIVIGGN</sequence>
<dbReference type="SUPFAM" id="SSF49503">
    <property type="entry name" value="Cupredoxins"/>
    <property type="match status" value="1"/>
</dbReference>
<dbReference type="InterPro" id="IPR028096">
    <property type="entry name" value="EfeO_Cupredoxin"/>
</dbReference>
<feature type="domain" description="EfeO-type cupredoxin-like" evidence="2">
    <location>
        <begin position="75"/>
        <end position="169"/>
    </location>
</feature>
<name>A0A7J4JFX1_9ARCH</name>
<organism evidence="3 4">
    <name type="scientific">Candidatus Iainarchaeum sp</name>
    <dbReference type="NCBI Taxonomy" id="3101447"/>
    <lineage>
        <taxon>Archaea</taxon>
        <taxon>Candidatus Iainarchaeota</taxon>
        <taxon>Candidatus Iainarchaeia</taxon>
        <taxon>Candidatus Iainarchaeales</taxon>
        <taxon>Candidatus Iainarchaeaceae</taxon>
        <taxon>Candidatus Iainarchaeum</taxon>
    </lineage>
</organism>
<evidence type="ECO:0000259" key="2">
    <source>
        <dbReference type="Pfam" id="PF13473"/>
    </source>
</evidence>
<dbReference type="EMBL" id="DUGH01000055">
    <property type="protein sequence ID" value="HIH16204.1"/>
    <property type="molecule type" value="Genomic_DNA"/>
</dbReference>
<gene>
    <name evidence="3" type="ORF">HA252_02255</name>
</gene>
<evidence type="ECO:0000313" key="3">
    <source>
        <dbReference type="EMBL" id="HIH16204.1"/>
    </source>
</evidence>
<evidence type="ECO:0000313" key="4">
    <source>
        <dbReference type="Proteomes" id="UP000564964"/>
    </source>
</evidence>
<feature type="compositionally biased region" description="Pro residues" evidence="1">
    <location>
        <begin position="43"/>
        <end position="55"/>
    </location>
</feature>
<evidence type="ECO:0000256" key="1">
    <source>
        <dbReference type="SAM" id="MobiDB-lite"/>
    </source>
</evidence>
<protein>
    <recommendedName>
        <fullName evidence="2">EfeO-type cupredoxin-like domain-containing protein</fullName>
    </recommendedName>
</protein>
<accession>A0A7J4JFX1</accession>
<dbReference type="InterPro" id="IPR008972">
    <property type="entry name" value="Cupredoxin"/>
</dbReference>
<feature type="compositionally biased region" description="Pro residues" evidence="1">
    <location>
        <begin position="10"/>
        <end position="32"/>
    </location>
</feature>
<dbReference type="Gene3D" id="2.60.40.420">
    <property type="entry name" value="Cupredoxins - blue copper proteins"/>
    <property type="match status" value="1"/>
</dbReference>
<feature type="region of interest" description="Disordered" evidence="1">
    <location>
        <begin position="1"/>
        <end position="74"/>
    </location>
</feature>
<proteinExistence type="predicted"/>
<dbReference type="Proteomes" id="UP000564964">
    <property type="component" value="Unassembled WGS sequence"/>
</dbReference>
<comment type="caution">
    <text evidence="3">The sequence shown here is derived from an EMBL/GenBank/DDBJ whole genome shotgun (WGS) entry which is preliminary data.</text>
</comment>